<gene>
    <name evidence="3" type="ORF">F0U44_17785</name>
</gene>
<feature type="domain" description="DM13" evidence="2">
    <location>
        <begin position="75"/>
        <end position="192"/>
    </location>
</feature>
<name>A0A5B1LBG9_9ACTN</name>
<dbReference type="PROSITE" id="PS51549">
    <property type="entry name" value="DM13"/>
    <property type="match status" value="1"/>
</dbReference>
<dbReference type="Proteomes" id="UP000325003">
    <property type="component" value="Unassembled WGS sequence"/>
</dbReference>
<feature type="compositionally biased region" description="Polar residues" evidence="1">
    <location>
        <begin position="51"/>
        <end position="68"/>
    </location>
</feature>
<sequence>MSRRKAILLGLAGVFALVVLVGLLVFQPWLLFIDDEVDEADETGQVVATASEGLSQTAFPTDEPSASDSGEPRRVELAAADFIDGEHGTSGRAILYLRDDGTRYLRLEDLDTSNGPDLHVWITDQRSGGDCGGCFGSWMSYDDGRYVELGDLKGNQGSQNYEIPADANLGGMKSVVIWCDQFNVAFGTADIS</sequence>
<comment type="caution">
    <text evidence="3">The sequence shown here is derived from an EMBL/GenBank/DDBJ whole genome shotgun (WGS) entry which is preliminary data.</text>
</comment>
<organism evidence="3 4">
    <name type="scientific">Nocardioides humilatus</name>
    <dbReference type="NCBI Taxonomy" id="2607660"/>
    <lineage>
        <taxon>Bacteria</taxon>
        <taxon>Bacillati</taxon>
        <taxon>Actinomycetota</taxon>
        <taxon>Actinomycetes</taxon>
        <taxon>Propionibacteriales</taxon>
        <taxon>Nocardioidaceae</taxon>
        <taxon>Nocardioides</taxon>
    </lineage>
</organism>
<dbReference type="EMBL" id="VUJV01000006">
    <property type="protein sequence ID" value="KAA1417027.1"/>
    <property type="molecule type" value="Genomic_DNA"/>
</dbReference>
<reference evidence="3 4" key="2">
    <citation type="submission" date="2019-09" db="EMBL/GenBank/DDBJ databases">
        <authorList>
            <person name="Jin C."/>
        </authorList>
    </citation>
    <scope>NUCLEOTIDE SEQUENCE [LARGE SCALE GENOMIC DNA]</scope>
    <source>
        <strain evidence="3 4">BN130099</strain>
    </source>
</reference>
<evidence type="ECO:0000259" key="2">
    <source>
        <dbReference type="PROSITE" id="PS51549"/>
    </source>
</evidence>
<evidence type="ECO:0000313" key="4">
    <source>
        <dbReference type="Proteomes" id="UP000325003"/>
    </source>
</evidence>
<keyword evidence="4" id="KW-1185">Reference proteome</keyword>
<dbReference type="InterPro" id="IPR019545">
    <property type="entry name" value="DM13_domain"/>
</dbReference>
<protein>
    <submittedName>
        <fullName evidence="3">DM13 domain-containing protein</fullName>
    </submittedName>
</protein>
<feature type="region of interest" description="Disordered" evidence="1">
    <location>
        <begin position="51"/>
        <end position="72"/>
    </location>
</feature>
<accession>A0A5B1LBG9</accession>
<proteinExistence type="predicted"/>
<dbReference type="RefSeq" id="WP_149729697.1">
    <property type="nucleotide sequence ID" value="NZ_VUJV01000006.1"/>
</dbReference>
<dbReference type="AlphaFoldDB" id="A0A5B1LBG9"/>
<dbReference type="Pfam" id="PF10517">
    <property type="entry name" value="DM13"/>
    <property type="match status" value="1"/>
</dbReference>
<evidence type="ECO:0000256" key="1">
    <source>
        <dbReference type="SAM" id="MobiDB-lite"/>
    </source>
</evidence>
<reference evidence="3 4" key="1">
    <citation type="submission" date="2019-09" db="EMBL/GenBank/DDBJ databases">
        <title>Nocardioides panacisoli sp. nov., isolated from the soil of a ginseng field.</title>
        <authorList>
            <person name="Cho C."/>
        </authorList>
    </citation>
    <scope>NUCLEOTIDE SEQUENCE [LARGE SCALE GENOMIC DNA]</scope>
    <source>
        <strain evidence="3 4">BN130099</strain>
    </source>
</reference>
<evidence type="ECO:0000313" key="3">
    <source>
        <dbReference type="EMBL" id="KAA1417027.1"/>
    </source>
</evidence>